<evidence type="ECO:0000313" key="2">
    <source>
        <dbReference type="Proteomes" id="UP001516662"/>
    </source>
</evidence>
<dbReference type="Proteomes" id="UP001516662">
    <property type="component" value="Unassembled WGS sequence"/>
</dbReference>
<dbReference type="SUPFAM" id="SSF140500">
    <property type="entry name" value="BAS1536-like"/>
    <property type="match status" value="1"/>
</dbReference>
<comment type="caution">
    <text evidence="1">The sequence shown here is derived from an EMBL/GenBank/DDBJ whole genome shotgun (WGS) entry which is preliminary data.</text>
</comment>
<evidence type="ECO:0000313" key="1">
    <source>
        <dbReference type="EMBL" id="MBE4908627.1"/>
    </source>
</evidence>
<dbReference type="InterPro" id="IPR018540">
    <property type="entry name" value="Spo0E-like"/>
</dbReference>
<name>A0ABR9QJF2_9BACI</name>
<dbReference type="InterPro" id="IPR036638">
    <property type="entry name" value="HLH_DNA-bd_sf"/>
</dbReference>
<dbReference type="InterPro" id="IPR037208">
    <property type="entry name" value="Spo0E-like_sf"/>
</dbReference>
<keyword evidence="2" id="KW-1185">Reference proteome</keyword>
<sequence>MTKTEMLATIEQKRAELIDIVLKNGLSSSISIKHSQELDALLNQYNNYSNFRQKSLSNT</sequence>
<dbReference type="Gene3D" id="4.10.280.10">
    <property type="entry name" value="Helix-loop-helix DNA-binding domain"/>
    <property type="match status" value="1"/>
</dbReference>
<protein>
    <submittedName>
        <fullName evidence="1">Aspartyl-phosphate phosphatase Spo0E family protein</fullName>
    </submittedName>
</protein>
<gene>
    <name evidence="1" type="ORF">IMZ08_11225</name>
</gene>
<organism evidence="1 2">
    <name type="scientific">Litchfieldia luteola</name>
    <dbReference type="NCBI Taxonomy" id="682179"/>
    <lineage>
        <taxon>Bacteria</taxon>
        <taxon>Bacillati</taxon>
        <taxon>Bacillota</taxon>
        <taxon>Bacilli</taxon>
        <taxon>Bacillales</taxon>
        <taxon>Bacillaceae</taxon>
        <taxon>Litchfieldia</taxon>
    </lineage>
</organism>
<proteinExistence type="predicted"/>
<dbReference type="Pfam" id="PF09388">
    <property type="entry name" value="SpoOE-like"/>
    <property type="match status" value="1"/>
</dbReference>
<reference evidence="1 2" key="1">
    <citation type="submission" date="2020-10" db="EMBL/GenBank/DDBJ databases">
        <title>Bacillus sp. HD4P25, an endophyte from a halophyte.</title>
        <authorList>
            <person name="Sun J.-Q."/>
        </authorList>
    </citation>
    <scope>NUCLEOTIDE SEQUENCE [LARGE SCALE GENOMIC DNA]</scope>
    <source>
        <strain evidence="1 2">YIM 93174</strain>
    </source>
</reference>
<accession>A0ABR9QJF2</accession>
<dbReference type="EMBL" id="JADCLJ010000020">
    <property type="protein sequence ID" value="MBE4908627.1"/>
    <property type="molecule type" value="Genomic_DNA"/>
</dbReference>